<dbReference type="GO" id="GO:0051879">
    <property type="term" value="F:Hsp90 protein binding"/>
    <property type="evidence" value="ECO:0007669"/>
    <property type="project" value="TreeGrafter"/>
</dbReference>
<accession>A0A183B238</accession>
<dbReference type="InterPro" id="IPR011989">
    <property type="entry name" value="ARM-like"/>
</dbReference>
<dbReference type="InterPro" id="IPR024660">
    <property type="entry name" value="UCS_central_dom"/>
</dbReference>
<evidence type="ECO:0000259" key="4">
    <source>
        <dbReference type="Pfam" id="PF11701"/>
    </source>
</evidence>
<dbReference type="AlphaFoldDB" id="A0A183B238"/>
<sequence length="361" mass="40325">LERLTAQYFVDRIFSRRTDESAEICRFLNSLLEGLTQLKAYHQAKEADAADGQKLSAKVAPVAYPKYKINPLVEKPVFEILNHLLRATNSYRLSAAVRDYILEMLIRFIPSEKGVGWSHKMVFSEGVLERLLELAGTAGTTSLVNWRSRRSREQDATQSDTSGAGNSGLDQTRLSTTPNTRMTVAVLLAKLWDDMTSDKTRDAFTNGCSDFILDLFADHFLETKVEAASVIGTLFLGPHEVGSSVLSRPGIVEGLFLLTQCPNMLYQTVALDTILLVTHKKEQCLSLVSQAVPILRNLYKSENDGTKIRALVVSKSLSLRQSVKMKSVLEATNQFTFLYPSLKCIDFYQISTFMHTISVLL</sequence>
<dbReference type="WBParaSite" id="ECPE_0001331201-mRNA-1">
    <property type="protein sequence ID" value="ECPE_0001331201-mRNA-1"/>
    <property type="gene ID" value="ECPE_0001331201"/>
</dbReference>
<keyword evidence="2" id="KW-0963">Cytoplasm</keyword>
<comment type="subcellular location">
    <subcellularLocation>
        <location evidence="1">Cytoplasm</location>
    </subcellularLocation>
</comment>
<dbReference type="SUPFAM" id="SSF48371">
    <property type="entry name" value="ARM repeat"/>
    <property type="match status" value="1"/>
</dbReference>
<evidence type="ECO:0000256" key="1">
    <source>
        <dbReference type="ARBA" id="ARBA00004496"/>
    </source>
</evidence>
<dbReference type="GO" id="GO:0005737">
    <property type="term" value="C:cytoplasm"/>
    <property type="evidence" value="ECO:0007669"/>
    <property type="project" value="UniProtKB-SubCell"/>
</dbReference>
<protein>
    <submittedName>
        <fullName evidence="5">UNC45-central domain-containing protein</fullName>
    </submittedName>
</protein>
<dbReference type="Gene3D" id="1.25.10.10">
    <property type="entry name" value="Leucine-rich Repeat Variant"/>
    <property type="match status" value="1"/>
</dbReference>
<evidence type="ECO:0000256" key="2">
    <source>
        <dbReference type="ARBA" id="ARBA00022490"/>
    </source>
</evidence>
<feature type="domain" description="UNC-45/Cro1/She4 central" evidence="4">
    <location>
        <begin position="175"/>
        <end position="313"/>
    </location>
</feature>
<dbReference type="InterPro" id="IPR016024">
    <property type="entry name" value="ARM-type_fold"/>
</dbReference>
<proteinExistence type="predicted"/>
<dbReference type="PANTHER" id="PTHR45994">
    <property type="entry name" value="FI21225P1"/>
    <property type="match status" value="1"/>
</dbReference>
<evidence type="ECO:0000256" key="3">
    <source>
        <dbReference type="SAM" id="MobiDB-lite"/>
    </source>
</evidence>
<feature type="region of interest" description="Disordered" evidence="3">
    <location>
        <begin position="146"/>
        <end position="175"/>
    </location>
</feature>
<organism evidence="5">
    <name type="scientific">Echinostoma caproni</name>
    <dbReference type="NCBI Taxonomy" id="27848"/>
    <lineage>
        <taxon>Eukaryota</taxon>
        <taxon>Metazoa</taxon>
        <taxon>Spiralia</taxon>
        <taxon>Lophotrochozoa</taxon>
        <taxon>Platyhelminthes</taxon>
        <taxon>Trematoda</taxon>
        <taxon>Digenea</taxon>
        <taxon>Plagiorchiida</taxon>
        <taxon>Echinostomata</taxon>
        <taxon>Echinostomatoidea</taxon>
        <taxon>Echinostomatidae</taxon>
        <taxon>Echinostoma</taxon>
    </lineage>
</organism>
<name>A0A183B238_9TREM</name>
<reference evidence="5" key="1">
    <citation type="submission" date="2016-06" db="UniProtKB">
        <authorList>
            <consortium name="WormBaseParasite"/>
        </authorList>
    </citation>
    <scope>IDENTIFICATION</scope>
</reference>
<dbReference type="Pfam" id="PF11701">
    <property type="entry name" value="UNC45-central"/>
    <property type="match status" value="1"/>
</dbReference>
<evidence type="ECO:0000313" key="5">
    <source>
        <dbReference type="WBParaSite" id="ECPE_0001331201-mRNA-1"/>
    </source>
</evidence>
<feature type="compositionally biased region" description="Polar residues" evidence="3">
    <location>
        <begin position="156"/>
        <end position="175"/>
    </location>
</feature>
<dbReference type="PANTHER" id="PTHR45994:SF1">
    <property type="entry name" value="FI21225P1"/>
    <property type="match status" value="1"/>
</dbReference>